<comment type="caution">
    <text evidence="1">The sequence shown here is derived from an EMBL/GenBank/DDBJ whole genome shotgun (WGS) entry which is preliminary data.</text>
</comment>
<dbReference type="EMBL" id="ACBW01000173">
    <property type="protein sequence ID" value="EEF77187.1"/>
    <property type="molecule type" value="Genomic_DNA"/>
</dbReference>
<dbReference type="HOGENOM" id="CLU_3164539_0_0_10"/>
<evidence type="ECO:0000313" key="1">
    <source>
        <dbReference type="EMBL" id="EEF77187.1"/>
    </source>
</evidence>
<dbReference type="AlphaFoldDB" id="S0FBI8"/>
<protein>
    <submittedName>
        <fullName evidence="1">Uncharacterized protein</fullName>
    </submittedName>
</protein>
<gene>
    <name evidence="1" type="ORF">BACCOPRO_02700</name>
</gene>
<keyword evidence="2" id="KW-1185">Reference proteome</keyword>
<proteinExistence type="predicted"/>
<evidence type="ECO:0000313" key="2">
    <source>
        <dbReference type="Proteomes" id="UP000014073"/>
    </source>
</evidence>
<reference evidence="1 2" key="1">
    <citation type="submission" date="2008-12" db="EMBL/GenBank/DDBJ databases">
        <authorList>
            <person name="Fulton L."/>
            <person name="Clifton S."/>
            <person name="Fulton B."/>
            <person name="Xu J."/>
            <person name="Minx P."/>
            <person name="Pepin K.H."/>
            <person name="Johnson M."/>
            <person name="Bhonagiri V."/>
            <person name="Nash W.E."/>
            <person name="Mardis E.R."/>
            <person name="Wilson R.K."/>
        </authorList>
    </citation>
    <scope>NUCLEOTIDE SEQUENCE [LARGE SCALE GENOMIC DNA]</scope>
    <source>
        <strain evidence="1 2">DSM 18228</strain>
    </source>
</reference>
<organism evidence="1 2">
    <name type="scientific">Phocaeicola coprophilus DSM 18228 = JCM 13818</name>
    <dbReference type="NCBI Taxonomy" id="547042"/>
    <lineage>
        <taxon>Bacteria</taxon>
        <taxon>Pseudomonadati</taxon>
        <taxon>Bacteroidota</taxon>
        <taxon>Bacteroidia</taxon>
        <taxon>Bacteroidales</taxon>
        <taxon>Bacteroidaceae</taxon>
        <taxon>Phocaeicola</taxon>
    </lineage>
</organism>
<dbReference type="Proteomes" id="UP000014073">
    <property type="component" value="Unassembled WGS sequence"/>
</dbReference>
<name>S0FBI8_9BACT</name>
<sequence>MAKVKSSSTISIDCVILFDYNIYPTNIRFFAKKISLHIFFHCKYAVI</sequence>
<accession>S0FBI8</accession>